<feature type="region of interest" description="Disordered" evidence="3">
    <location>
        <begin position="1"/>
        <end position="24"/>
    </location>
</feature>
<evidence type="ECO:0000256" key="2">
    <source>
        <dbReference type="ARBA" id="ARBA00022525"/>
    </source>
</evidence>
<dbReference type="Pfam" id="PF00353">
    <property type="entry name" value="HemolysinCabind"/>
    <property type="match status" value="6"/>
</dbReference>
<feature type="compositionally biased region" description="Gly residues" evidence="3">
    <location>
        <begin position="393"/>
        <end position="406"/>
    </location>
</feature>
<organism evidence="5 6">
    <name type="scientific">Paracoccus albicereus</name>
    <dbReference type="NCBI Taxonomy" id="2922394"/>
    <lineage>
        <taxon>Bacteria</taxon>
        <taxon>Pseudomonadati</taxon>
        <taxon>Pseudomonadota</taxon>
        <taxon>Alphaproteobacteria</taxon>
        <taxon>Rhodobacterales</taxon>
        <taxon>Paracoccaceae</taxon>
        <taxon>Paracoccus</taxon>
    </lineage>
</organism>
<feature type="compositionally biased region" description="Pro residues" evidence="3">
    <location>
        <begin position="180"/>
        <end position="196"/>
    </location>
</feature>
<dbReference type="Pfam" id="PF17892">
    <property type="entry name" value="Cadherin_5"/>
    <property type="match status" value="1"/>
</dbReference>
<feature type="region of interest" description="Disordered" evidence="3">
    <location>
        <begin position="393"/>
        <end position="487"/>
    </location>
</feature>
<dbReference type="InterPro" id="IPR001343">
    <property type="entry name" value="Hemolysn_Ca-bd"/>
</dbReference>
<feature type="region of interest" description="Disordered" evidence="3">
    <location>
        <begin position="150"/>
        <end position="242"/>
    </location>
</feature>
<feature type="compositionally biased region" description="Basic and acidic residues" evidence="3">
    <location>
        <begin position="449"/>
        <end position="464"/>
    </location>
</feature>
<keyword evidence="2" id="KW-0964">Secreted</keyword>
<dbReference type="InterPro" id="IPR018511">
    <property type="entry name" value="Hemolysin-typ_Ca-bd_CS"/>
</dbReference>
<dbReference type="PRINTS" id="PR00313">
    <property type="entry name" value="CABNDNGRPT"/>
</dbReference>
<evidence type="ECO:0000259" key="4">
    <source>
        <dbReference type="Pfam" id="PF17892"/>
    </source>
</evidence>
<dbReference type="InterPro" id="IPR011049">
    <property type="entry name" value="Serralysin-like_metalloprot_C"/>
</dbReference>
<comment type="caution">
    <text evidence="5">The sequence shown here is derived from an EMBL/GenBank/DDBJ whole genome shotgun (WGS) entry which is preliminary data.</text>
</comment>
<dbReference type="Gene3D" id="2.150.10.10">
    <property type="entry name" value="Serralysin-like metalloprotease, C-terminal"/>
    <property type="match status" value="3"/>
</dbReference>
<dbReference type="SUPFAM" id="SSF51120">
    <property type="entry name" value="beta-Roll"/>
    <property type="match status" value="3"/>
</dbReference>
<feature type="domain" description="Cadherin-like" evidence="4">
    <location>
        <begin position="232"/>
        <end position="321"/>
    </location>
</feature>
<dbReference type="InterPro" id="IPR041690">
    <property type="entry name" value="Cadherin_5"/>
</dbReference>
<dbReference type="Proteomes" id="UP001203945">
    <property type="component" value="Unassembled WGS sequence"/>
</dbReference>
<dbReference type="RefSeq" id="WP_255328915.1">
    <property type="nucleotide sequence ID" value="NZ_JAKZEU010000002.1"/>
</dbReference>
<feature type="region of interest" description="Disordered" evidence="3">
    <location>
        <begin position="84"/>
        <end position="108"/>
    </location>
</feature>
<feature type="compositionally biased region" description="Low complexity" evidence="3">
    <location>
        <begin position="158"/>
        <end position="170"/>
    </location>
</feature>
<accession>A0ABT1MQV7</accession>
<evidence type="ECO:0000313" key="6">
    <source>
        <dbReference type="Proteomes" id="UP001203945"/>
    </source>
</evidence>
<sequence>MIKIKGFRPRDDASDPADPLGLKDEGRGGAKVLSGFVIGMSALALYLKSFLWPSAETVQAAEAGVPASSDEDVSAAVGRSVVVPSHRRSIAPDAEATPDPGEPTPKNGAALSMASFGFVDLGVIVPPDVVKMSIGLPQFAANTPLPPFFFEEPAGQGSSSRAPSSSRMPSVGSETEDTPPTDPSPTDPEPFEPTPSEPNTGEPKPDRPEPVDPVTDDDGERETDEPDEADRNRAPRNTGPIYLGDVGSGATLAIALSHLLANTVDPDGDMLTVTDLGSGKGIWLSKDFGWRYLADPDELGEVTVTYTISDGVHEVQQIAYLNVVENEFDGSEDDDLIVATDGRDVIRAGGGDDNIVASGGRDIIRGDAGDDLIAGGAGADTIWGGDGDDVIAGGAGDDWMSGGGGNDRLYGEEGDDVLSGDAGDDHLDGGEGADVIDGGEGADTLLGQRGDDILRGGKGTDHLDGGNGDDLLSGGEGADTVRGGAGHDHVVADDDAAADVYAGDGGYDTLDYSAATAPVVIDIANAVAVGESVGSDTFAGFEHYVGSTGADTFQGGAGEATVTGNGGADEYCFDQGDFVEIPPSQYRIADFGFDDMISITGGGHEKQIRKAQKSLEDRIEDFFEDVTEDASADEPRLRFSHDWTDDYRFTLIEVDFDHDRITDLEIRLDGELRLVTEYA</sequence>
<dbReference type="PROSITE" id="PS00330">
    <property type="entry name" value="HEMOLYSIN_CALCIUM"/>
    <property type="match status" value="3"/>
</dbReference>
<name>A0ABT1MQV7_9RHOB</name>
<dbReference type="PANTHER" id="PTHR38340">
    <property type="entry name" value="S-LAYER PROTEIN"/>
    <property type="match status" value="1"/>
</dbReference>
<evidence type="ECO:0000256" key="1">
    <source>
        <dbReference type="ARBA" id="ARBA00004613"/>
    </source>
</evidence>
<reference evidence="5 6" key="1">
    <citation type="submission" date="2022-03" db="EMBL/GenBank/DDBJ databases">
        <authorList>
            <person name="He Y."/>
        </authorList>
    </citation>
    <scope>NUCLEOTIDE SEQUENCE [LARGE SCALE GENOMIC DNA]</scope>
    <source>
        <strain evidence="5 6">TK19116</strain>
    </source>
</reference>
<proteinExistence type="predicted"/>
<feature type="compositionally biased region" description="Acidic residues" evidence="3">
    <location>
        <begin position="214"/>
        <end position="228"/>
    </location>
</feature>
<dbReference type="PANTHER" id="PTHR38340:SF1">
    <property type="entry name" value="S-LAYER PROTEIN"/>
    <property type="match status" value="1"/>
</dbReference>
<protein>
    <submittedName>
        <fullName evidence="5">Cadherin-like domain-containing protein</fullName>
    </submittedName>
</protein>
<evidence type="ECO:0000313" key="5">
    <source>
        <dbReference type="EMBL" id="MCQ0969906.1"/>
    </source>
</evidence>
<keyword evidence="6" id="KW-1185">Reference proteome</keyword>
<comment type="subcellular location">
    <subcellularLocation>
        <location evidence="1">Secreted</location>
    </subcellularLocation>
</comment>
<dbReference type="EMBL" id="JAKZEU010000002">
    <property type="protein sequence ID" value="MCQ0969906.1"/>
    <property type="molecule type" value="Genomic_DNA"/>
</dbReference>
<evidence type="ECO:0000256" key="3">
    <source>
        <dbReference type="SAM" id="MobiDB-lite"/>
    </source>
</evidence>
<gene>
    <name evidence="5" type="ORF">MLD63_05635</name>
</gene>
<dbReference type="InterPro" id="IPR050557">
    <property type="entry name" value="RTX_toxin/Mannuronan_C5-epim"/>
</dbReference>